<organism evidence="2 3">
    <name type="scientific">Gluconobacter kanchanaburiensis NBRC 103587</name>
    <dbReference type="NCBI Taxonomy" id="1307948"/>
    <lineage>
        <taxon>Bacteria</taxon>
        <taxon>Pseudomonadati</taxon>
        <taxon>Pseudomonadota</taxon>
        <taxon>Alphaproteobacteria</taxon>
        <taxon>Acetobacterales</taxon>
        <taxon>Acetobacteraceae</taxon>
        <taxon>Gluconobacter</taxon>
    </lineage>
</organism>
<dbReference type="OrthoDB" id="8479656at2"/>
<dbReference type="EMBL" id="BJVA01000016">
    <property type="protein sequence ID" value="GEK97074.1"/>
    <property type="molecule type" value="Genomic_DNA"/>
</dbReference>
<comment type="caution">
    <text evidence="2">The sequence shown here is derived from an EMBL/GenBank/DDBJ whole genome shotgun (WGS) entry which is preliminary data.</text>
</comment>
<feature type="domain" description="Dual OB-containing" evidence="1">
    <location>
        <begin position="18"/>
        <end position="236"/>
    </location>
</feature>
<gene>
    <name evidence="2" type="ORF">GKA01_22710</name>
</gene>
<sequence length="241" mass="27175">MGLERLREDYRINGERQVLITEVTRMSGGLICAAGLDIHVGTMVRPLQGDGTNWEETKWVTNGYMRVGNVLSFVSANQGHPDYPHASEDFRVSQVNCLGQVSQHDLYEACHETAYNDIESIFDNNLIENKYVVAGTCCRSLGCIMLPRREIKIQESFGKIQVSYLDKNSIWHNLKITDLVTKSYEEISTGIECLKNRLACSSVVQPIALRLGLARPWAGTNNNYNPKRCYVQVNGIIFPDQ</sequence>
<dbReference type="AlphaFoldDB" id="A0A511B9U2"/>
<name>A0A511B9U2_9PROT</name>
<evidence type="ECO:0000313" key="3">
    <source>
        <dbReference type="Proteomes" id="UP000321079"/>
    </source>
</evidence>
<protein>
    <recommendedName>
        <fullName evidence="1">Dual OB-containing domain-containing protein</fullName>
    </recommendedName>
</protein>
<proteinExistence type="predicted"/>
<evidence type="ECO:0000313" key="2">
    <source>
        <dbReference type="EMBL" id="GEK97074.1"/>
    </source>
</evidence>
<dbReference type="RefSeq" id="WP_146863027.1">
    <property type="nucleotide sequence ID" value="NZ_BARK01000006.1"/>
</dbReference>
<reference evidence="2 3" key="1">
    <citation type="submission" date="2019-07" db="EMBL/GenBank/DDBJ databases">
        <title>Whole genome shotgun sequence of Gluconobacter kanchanaburiensis NBRC 103587.</title>
        <authorList>
            <person name="Hosoyama A."/>
            <person name="Uohara A."/>
            <person name="Ohji S."/>
            <person name="Ichikawa N."/>
        </authorList>
    </citation>
    <scope>NUCLEOTIDE SEQUENCE [LARGE SCALE GENOMIC DNA]</scope>
    <source>
        <strain evidence="2 3">NBRC 103587</strain>
    </source>
</reference>
<evidence type="ECO:0000259" key="1">
    <source>
        <dbReference type="Pfam" id="PF22557"/>
    </source>
</evidence>
<dbReference type="Pfam" id="PF22557">
    <property type="entry name" value="DuOB"/>
    <property type="match status" value="1"/>
</dbReference>
<dbReference type="InterPro" id="IPR054335">
    <property type="entry name" value="DuOB_dom"/>
</dbReference>
<accession>A0A511B9U2</accession>
<dbReference type="Proteomes" id="UP000321079">
    <property type="component" value="Unassembled WGS sequence"/>
</dbReference>
<keyword evidence="3" id="KW-1185">Reference proteome</keyword>